<dbReference type="SUPFAM" id="SSF56815">
    <property type="entry name" value="Sec1/munc18-like (SM) proteins"/>
    <property type="match status" value="1"/>
</dbReference>
<dbReference type="EMBL" id="HG316464">
    <property type="protein sequence ID" value="CDF91390.1"/>
    <property type="molecule type" value="Genomic_DNA"/>
</dbReference>
<evidence type="ECO:0000313" key="2">
    <source>
        <dbReference type="EMBL" id="CDF91390.1"/>
    </source>
</evidence>
<dbReference type="PANTHER" id="PTHR11679">
    <property type="entry name" value="VESICLE PROTEIN SORTING-ASSOCIATED"/>
    <property type="match status" value="1"/>
</dbReference>
<dbReference type="InterPro" id="IPR036045">
    <property type="entry name" value="Sec1-like_sf"/>
</dbReference>
<dbReference type="OrthoDB" id="10262287at2759"/>
<dbReference type="AlphaFoldDB" id="A0A8J2XAG6"/>
<evidence type="ECO:0000256" key="1">
    <source>
        <dbReference type="ARBA" id="ARBA00009884"/>
    </source>
</evidence>
<evidence type="ECO:0000313" key="3">
    <source>
        <dbReference type="Proteomes" id="UP000019375"/>
    </source>
</evidence>
<dbReference type="InterPro" id="IPR001619">
    <property type="entry name" value="Sec1-like"/>
</dbReference>
<comment type="similarity">
    <text evidence="1">Belongs to the STXBP/unc-18/SEC1 family.</text>
</comment>
<protein>
    <submittedName>
        <fullName evidence="2">ZYBA0S11-01794g1_1</fullName>
    </submittedName>
</protein>
<gene>
    <name evidence="2" type="ORF">BN860_01794g</name>
</gene>
<sequence length="671" mass="76413">MSQNWNTRKFAKQLGKSFFKILNDISDNEQILVVQKEVLPVINALFTFTQLTESTPARKIVLISEQLGNEVSEILSTFPGMDLVFVIDARLDLAIPRPLRDVAKTLKLPVINVVFCSWETQSCNALAHVNRARDTRIPHFIESQLETSGQVRLMSWNMLPFPQVDDNVLVANVLYNSEKQNMYSPSESFVQTATRSILVDNMVNCLHALLNQTETTITNVVAMGAESWKLTQALRQRVEAEEDSEKNFIKETLYGDKYSGLETDLLVVERDMDPMTPLLTQLTYAGLVDDLYEFTPDAKTRQRKELSLKYAEDEVWQDLKFLNFGDLGSKLNVLAKNSDERYASRPKSDNLGELKQFVDAIPELQESRKLINKHIDLSAGILKKVENEQESQFNRILELEQNMLSGVLDNRGSCDNILDLIYEGQLDATRVVRLACLLSLCRNGLRDKDYELMKQELVDAFGIEICFQLERLASLGLFTSKSLLTHQNFSLWRKEYRNISYWLDTLPPAEDRQDSAKGEPRDASFAYCGVVPLSTRLIQMVYDRTVLSKHYNSQQPFIISRQPNIAKTEELISQIYGSPDCIHQESWMSALRKNKRRVTIGQPDPGTSDIVLLVFLGGVTMGEIATLKFLQDKLRQKEIYKRFIIVSDGVTNGNRITNSGIHPSMRVQKNG</sequence>
<dbReference type="Gene3D" id="3.40.50.1910">
    <property type="match status" value="1"/>
</dbReference>
<dbReference type="Gene3D" id="1.25.40.850">
    <property type="match status" value="1"/>
</dbReference>
<dbReference type="InterPro" id="IPR043127">
    <property type="entry name" value="Sec-1-like_dom3a"/>
</dbReference>
<dbReference type="InterPro" id="IPR027482">
    <property type="entry name" value="Sec1-like_dom2"/>
</dbReference>
<proteinExistence type="inferred from homology"/>
<reference evidence="3" key="1">
    <citation type="journal article" date="2013" name="Genome Announc.">
        <title>Genome sequence of the food spoilage yeast Zygosaccharomyces bailii CLIB 213(T).</title>
        <authorList>
            <person name="Galeote V."/>
            <person name="Bigey F."/>
            <person name="Devillers H."/>
            <person name="Neuveglise C."/>
            <person name="Dequin S."/>
        </authorList>
    </citation>
    <scope>NUCLEOTIDE SEQUENCE [LARGE SCALE GENOMIC DNA]</scope>
    <source>
        <strain evidence="3">CLIB 213 / ATCC 58445 / CBS 680 / CCRC 21525 / NBRC 1098 / NCYC 1416 / NRRL Y-2227</strain>
    </source>
</reference>
<dbReference type="InterPro" id="IPR043155">
    <property type="entry name" value="VPS33_dom3b"/>
</dbReference>
<dbReference type="Gene3D" id="3.90.830.10">
    <property type="entry name" value="Syntaxin Binding Protein 1, Chain A, domain 2"/>
    <property type="match status" value="1"/>
</dbReference>
<dbReference type="Pfam" id="PF00995">
    <property type="entry name" value="Sec1"/>
    <property type="match status" value="1"/>
</dbReference>
<dbReference type="Proteomes" id="UP000019375">
    <property type="component" value="Unassembled WGS sequence"/>
</dbReference>
<organism evidence="2 3">
    <name type="scientific">Zygosaccharomyces bailii (strain CLIB 213 / ATCC 58445 / CBS 680 / BCRC 21525 / NBRC 1098 / NCYC 1416 / NRRL Y-2227)</name>
    <dbReference type="NCBI Taxonomy" id="1333698"/>
    <lineage>
        <taxon>Eukaryota</taxon>
        <taxon>Fungi</taxon>
        <taxon>Dikarya</taxon>
        <taxon>Ascomycota</taxon>
        <taxon>Saccharomycotina</taxon>
        <taxon>Saccharomycetes</taxon>
        <taxon>Saccharomycetales</taxon>
        <taxon>Saccharomycetaceae</taxon>
        <taxon>Zygosaccharomyces</taxon>
    </lineage>
</organism>
<name>A0A8J2XAG6_ZYGB2</name>
<keyword evidence="3" id="KW-1185">Reference proteome</keyword>
<accession>A0A8J2XAG6</accession>
<dbReference type="GO" id="GO:0016192">
    <property type="term" value="P:vesicle-mediated transport"/>
    <property type="evidence" value="ECO:0007669"/>
    <property type="project" value="InterPro"/>
</dbReference>